<evidence type="ECO:0000313" key="3">
    <source>
        <dbReference type="Proteomes" id="UP000179797"/>
    </source>
</evidence>
<sequence length="175" mass="20816">MHNSQVKKILITGPESTGKSTVTQQLAEWYDTLWVNEYARDYLDQLQRPYNYKDLALIAQKQFQIQKINADLANDYLFCDTGLEVIKVWSEFKYQTCDPWIKDHLSLQAFDLVFLMDIDLPWEYDEYRETPSKEIRELLFNTYKKELTDIYGGYHIINGTLDERLKKIKEIINQA</sequence>
<dbReference type="SUPFAM" id="SSF52540">
    <property type="entry name" value="P-loop containing nucleoside triphosphate hydrolases"/>
    <property type="match status" value="1"/>
</dbReference>
<dbReference type="InterPro" id="IPR052735">
    <property type="entry name" value="NAD_biosynth-regulator"/>
</dbReference>
<protein>
    <recommendedName>
        <fullName evidence="1">NadR/Ttd14 AAA domain-containing protein</fullName>
    </recommendedName>
</protein>
<proteinExistence type="predicted"/>
<dbReference type="PANTHER" id="PTHR37512">
    <property type="entry name" value="TRIFUNCTIONAL NAD BIOSYNTHESIS/REGULATOR PROTEIN NADR"/>
    <property type="match status" value="1"/>
</dbReference>
<dbReference type="STRING" id="915059.NH26_19020"/>
<keyword evidence="3" id="KW-1185">Reference proteome</keyword>
<dbReference type="Proteomes" id="UP000179797">
    <property type="component" value="Unassembled WGS sequence"/>
</dbReference>
<name>A0A1S1Z4S6_FLAPC</name>
<evidence type="ECO:0000259" key="1">
    <source>
        <dbReference type="Pfam" id="PF13521"/>
    </source>
</evidence>
<comment type="caution">
    <text evidence="2">The sequence shown here is derived from an EMBL/GenBank/DDBJ whole genome shotgun (WGS) entry which is preliminary data.</text>
</comment>
<evidence type="ECO:0000313" key="2">
    <source>
        <dbReference type="EMBL" id="OHX68289.1"/>
    </source>
</evidence>
<dbReference type="OrthoDB" id="9151999at2"/>
<dbReference type="AlphaFoldDB" id="A0A1S1Z4S6"/>
<dbReference type="EMBL" id="JRYR02000001">
    <property type="protein sequence ID" value="OHX68289.1"/>
    <property type="molecule type" value="Genomic_DNA"/>
</dbReference>
<dbReference type="InterPro" id="IPR038727">
    <property type="entry name" value="NadR/Ttd14_AAA_dom"/>
</dbReference>
<accession>A0A1S1Z4S6</accession>
<dbReference type="PANTHER" id="PTHR37512:SF1">
    <property type="entry name" value="NADR_TTD14 AAA DOMAIN-CONTAINING PROTEIN"/>
    <property type="match status" value="1"/>
</dbReference>
<dbReference type="RefSeq" id="WP_044226981.1">
    <property type="nucleotide sequence ID" value="NZ_JRYR02000001.1"/>
</dbReference>
<dbReference type="InterPro" id="IPR027417">
    <property type="entry name" value="P-loop_NTPase"/>
</dbReference>
<dbReference type="Gene3D" id="3.40.50.300">
    <property type="entry name" value="P-loop containing nucleotide triphosphate hydrolases"/>
    <property type="match status" value="1"/>
</dbReference>
<dbReference type="Pfam" id="PF13521">
    <property type="entry name" value="AAA_28"/>
    <property type="match status" value="1"/>
</dbReference>
<gene>
    <name evidence="2" type="ORF">NH26_19020</name>
</gene>
<feature type="domain" description="NadR/Ttd14 AAA" evidence="1">
    <location>
        <begin position="8"/>
        <end position="164"/>
    </location>
</feature>
<reference evidence="2 3" key="1">
    <citation type="journal article" date="2012" name="Int. J. Syst. Evol. Microbiol.">
        <title>Flammeovirga pacifica sp. nov., isolated from deep-sea sediment.</title>
        <authorList>
            <person name="Xu H."/>
            <person name="Fu Y."/>
            <person name="Yang N."/>
            <person name="Ding Z."/>
            <person name="Lai Q."/>
            <person name="Zeng R."/>
        </authorList>
    </citation>
    <scope>NUCLEOTIDE SEQUENCE [LARGE SCALE GENOMIC DNA]</scope>
    <source>
        <strain evidence="3">DSM 24597 / LMG 26175 / WPAGA1</strain>
    </source>
</reference>
<organism evidence="2 3">
    <name type="scientific">Flammeovirga pacifica</name>
    <dbReference type="NCBI Taxonomy" id="915059"/>
    <lineage>
        <taxon>Bacteria</taxon>
        <taxon>Pseudomonadati</taxon>
        <taxon>Bacteroidota</taxon>
        <taxon>Cytophagia</taxon>
        <taxon>Cytophagales</taxon>
        <taxon>Flammeovirgaceae</taxon>
        <taxon>Flammeovirga</taxon>
    </lineage>
</organism>